<dbReference type="InterPro" id="IPR036565">
    <property type="entry name" value="Mur-like_cat_sf"/>
</dbReference>
<comment type="pathway">
    <text evidence="10 11">Cell wall biogenesis; peptidoglycan biosynthesis.</text>
</comment>
<keyword evidence="6 10" id="KW-0133">Cell shape</keyword>
<keyword evidence="3 10" id="KW-0132">Cell division</keyword>
<keyword evidence="9 10" id="KW-0961">Cell wall biogenesis/degradation</keyword>
<keyword evidence="7 10" id="KW-0573">Peptidoglycan synthesis</keyword>
<dbReference type="GO" id="GO:0071555">
    <property type="term" value="P:cell wall organization"/>
    <property type="evidence" value="ECO:0007669"/>
    <property type="project" value="UniProtKB-KW"/>
</dbReference>
<dbReference type="Pfam" id="PF08245">
    <property type="entry name" value="Mur_ligase_M"/>
    <property type="match status" value="1"/>
</dbReference>
<dbReference type="SUPFAM" id="SSF53623">
    <property type="entry name" value="MurD-like peptide ligases, catalytic domain"/>
    <property type="match status" value="1"/>
</dbReference>
<evidence type="ECO:0000256" key="8">
    <source>
        <dbReference type="ARBA" id="ARBA00023306"/>
    </source>
</evidence>
<organism evidence="15 16">
    <name type="scientific">Paenibacillus ginsengarvi</name>
    <dbReference type="NCBI Taxonomy" id="400777"/>
    <lineage>
        <taxon>Bacteria</taxon>
        <taxon>Bacillati</taxon>
        <taxon>Bacillota</taxon>
        <taxon>Bacilli</taxon>
        <taxon>Bacillales</taxon>
        <taxon>Paenibacillaceae</taxon>
        <taxon>Paenibacillus</taxon>
    </lineage>
</organism>
<dbReference type="InterPro" id="IPR036615">
    <property type="entry name" value="Mur_ligase_C_dom_sf"/>
</dbReference>
<dbReference type="InterPro" id="IPR035911">
    <property type="entry name" value="MurE/MurF_N"/>
</dbReference>
<evidence type="ECO:0000256" key="7">
    <source>
        <dbReference type="ARBA" id="ARBA00022984"/>
    </source>
</evidence>
<dbReference type="Proteomes" id="UP000282311">
    <property type="component" value="Unassembled WGS sequence"/>
</dbReference>
<evidence type="ECO:0000256" key="2">
    <source>
        <dbReference type="ARBA" id="ARBA00022598"/>
    </source>
</evidence>
<proteinExistence type="inferred from homology"/>
<name>A0A3B0BRU9_9BACL</name>
<dbReference type="SUPFAM" id="SSF63418">
    <property type="entry name" value="MurE/MurF N-terminal domain"/>
    <property type="match status" value="1"/>
</dbReference>
<dbReference type="Pfam" id="PF01225">
    <property type="entry name" value="Mur_ligase"/>
    <property type="match status" value="1"/>
</dbReference>
<comment type="function">
    <text evidence="10 11">Involved in cell wall formation. Catalyzes the final step in the synthesis of UDP-N-acetylmuramoyl-pentapeptide, the precursor of murein.</text>
</comment>
<dbReference type="EMBL" id="RBAH01000021">
    <property type="protein sequence ID" value="RKN76013.1"/>
    <property type="molecule type" value="Genomic_DNA"/>
</dbReference>
<evidence type="ECO:0000256" key="3">
    <source>
        <dbReference type="ARBA" id="ARBA00022618"/>
    </source>
</evidence>
<dbReference type="GO" id="GO:0005737">
    <property type="term" value="C:cytoplasm"/>
    <property type="evidence" value="ECO:0007669"/>
    <property type="project" value="UniProtKB-SubCell"/>
</dbReference>
<evidence type="ECO:0000256" key="1">
    <source>
        <dbReference type="ARBA" id="ARBA00022490"/>
    </source>
</evidence>
<feature type="binding site" evidence="10">
    <location>
        <begin position="123"/>
        <end position="129"/>
    </location>
    <ligand>
        <name>ATP</name>
        <dbReference type="ChEBI" id="CHEBI:30616"/>
    </ligand>
</feature>
<feature type="domain" description="Mur ligase N-terminal catalytic" evidence="12">
    <location>
        <begin position="36"/>
        <end position="111"/>
    </location>
</feature>
<dbReference type="PANTHER" id="PTHR43024">
    <property type="entry name" value="UDP-N-ACETYLMURAMOYL-TRIPEPTIDE--D-ALANYL-D-ALANINE LIGASE"/>
    <property type="match status" value="1"/>
</dbReference>
<dbReference type="InterPro" id="IPR005863">
    <property type="entry name" value="UDP-N-AcMur_synth"/>
</dbReference>
<evidence type="ECO:0000313" key="16">
    <source>
        <dbReference type="Proteomes" id="UP000282311"/>
    </source>
</evidence>
<keyword evidence="5 10" id="KW-0067">ATP-binding</keyword>
<keyword evidence="1 10" id="KW-0963">Cytoplasm</keyword>
<dbReference type="NCBIfam" id="TIGR01143">
    <property type="entry name" value="murF"/>
    <property type="match status" value="1"/>
</dbReference>
<dbReference type="SUPFAM" id="SSF53244">
    <property type="entry name" value="MurD-like peptide ligases, peptide-binding domain"/>
    <property type="match status" value="1"/>
</dbReference>
<dbReference type="Gene3D" id="3.90.190.20">
    <property type="entry name" value="Mur ligase, C-terminal domain"/>
    <property type="match status" value="1"/>
</dbReference>
<dbReference type="UniPathway" id="UPA00219"/>
<dbReference type="InterPro" id="IPR051046">
    <property type="entry name" value="MurCDEF_CellWall_CoF430Synth"/>
</dbReference>
<evidence type="ECO:0000259" key="14">
    <source>
        <dbReference type="Pfam" id="PF08245"/>
    </source>
</evidence>
<dbReference type="InterPro" id="IPR013221">
    <property type="entry name" value="Mur_ligase_cen"/>
</dbReference>
<reference evidence="15 16" key="1">
    <citation type="journal article" date="2007" name="Int. J. Syst. Evol. Microbiol.">
        <title>Paenibacillus ginsengarvi sp. nov., isolated from soil from ginseng cultivation.</title>
        <authorList>
            <person name="Yoon M.H."/>
            <person name="Ten L.N."/>
            <person name="Im W.T."/>
        </authorList>
    </citation>
    <scope>NUCLEOTIDE SEQUENCE [LARGE SCALE GENOMIC DNA]</scope>
    <source>
        <strain evidence="15 16">KCTC 13059</strain>
    </source>
</reference>
<dbReference type="Pfam" id="PF02875">
    <property type="entry name" value="Mur_ligase_C"/>
    <property type="match status" value="1"/>
</dbReference>
<dbReference type="GO" id="GO:0051301">
    <property type="term" value="P:cell division"/>
    <property type="evidence" value="ECO:0007669"/>
    <property type="project" value="UniProtKB-KW"/>
</dbReference>
<comment type="catalytic activity">
    <reaction evidence="10 11">
        <text>D-alanyl-D-alanine + UDP-N-acetyl-alpha-D-muramoyl-L-alanyl-gamma-D-glutamyl-meso-2,6-diaminopimelate + ATP = UDP-N-acetyl-alpha-D-muramoyl-L-alanyl-gamma-D-glutamyl-meso-2,6-diaminopimeloyl-D-alanyl-D-alanine + ADP + phosphate + H(+)</text>
        <dbReference type="Rhea" id="RHEA:28374"/>
        <dbReference type="ChEBI" id="CHEBI:15378"/>
        <dbReference type="ChEBI" id="CHEBI:30616"/>
        <dbReference type="ChEBI" id="CHEBI:43474"/>
        <dbReference type="ChEBI" id="CHEBI:57822"/>
        <dbReference type="ChEBI" id="CHEBI:61386"/>
        <dbReference type="ChEBI" id="CHEBI:83905"/>
        <dbReference type="ChEBI" id="CHEBI:456216"/>
        <dbReference type="EC" id="6.3.2.10"/>
    </reaction>
</comment>
<dbReference type="GO" id="GO:0047480">
    <property type="term" value="F:UDP-N-acetylmuramoyl-tripeptide-D-alanyl-D-alanine ligase activity"/>
    <property type="evidence" value="ECO:0007669"/>
    <property type="project" value="UniProtKB-UniRule"/>
</dbReference>
<comment type="subcellular location">
    <subcellularLocation>
        <location evidence="10 11">Cytoplasm</location>
    </subcellularLocation>
</comment>
<dbReference type="EC" id="6.3.2.10" evidence="10 11"/>
<gene>
    <name evidence="10" type="primary">murF</name>
    <name evidence="15" type="ORF">D7M11_24755</name>
</gene>
<dbReference type="GO" id="GO:0008766">
    <property type="term" value="F:UDP-N-acetylmuramoylalanyl-D-glutamyl-2,6-diaminopimelate-D-alanyl-D-alanine ligase activity"/>
    <property type="evidence" value="ECO:0007669"/>
    <property type="project" value="RHEA"/>
</dbReference>
<evidence type="ECO:0000256" key="10">
    <source>
        <dbReference type="HAMAP-Rule" id="MF_02019"/>
    </source>
</evidence>
<accession>A0A3B0BRU9</accession>
<evidence type="ECO:0000256" key="6">
    <source>
        <dbReference type="ARBA" id="ARBA00022960"/>
    </source>
</evidence>
<keyword evidence="4 10" id="KW-0547">Nucleotide-binding</keyword>
<comment type="caution">
    <text evidence="15">The sequence shown here is derived from an EMBL/GenBank/DDBJ whole genome shotgun (WGS) entry which is preliminary data.</text>
</comment>
<evidence type="ECO:0000256" key="11">
    <source>
        <dbReference type="RuleBase" id="RU004136"/>
    </source>
</evidence>
<dbReference type="GO" id="GO:0005524">
    <property type="term" value="F:ATP binding"/>
    <property type="evidence" value="ECO:0007669"/>
    <property type="project" value="UniProtKB-UniRule"/>
</dbReference>
<dbReference type="Gene3D" id="3.40.1190.10">
    <property type="entry name" value="Mur-like, catalytic domain"/>
    <property type="match status" value="1"/>
</dbReference>
<dbReference type="AlphaFoldDB" id="A0A3B0BRU9"/>
<feature type="domain" description="Mur ligase central" evidence="14">
    <location>
        <begin position="121"/>
        <end position="305"/>
    </location>
</feature>
<sequence length="467" mass="50393">MRTIRLTIKELEKIVRGTCVGAGVSGDAGQDEQTVVSGVSIDSRTIVSGNLFIPLVRVKDGHDFTREAIRGGAAAALWQADHADPPEEADIPFIRVECCLTALQRLASHYRDTLPVKVIGITGSNGKTTTKDMIDSILRTTYKVHKTKGNLNSQIGVPLTLLDIAPDAEYAVIEMGMSERGQIEKLSQLAKPDIAVITMIGMSHLSTLGSREQIAAAKLEIVSGMKEDGVLVWDGDEPLLAKGLEAMPHPPRTVSFGMSEPCRYRASSVEADDGGVSFRLQADQYRIPMLGKHNALNALAAIAVAEWVGVPGERIRIGLERVSVTGMRMEVTRAPAGYTVINDAWNASPVSVKAALDTFAGLQGFAGKLLVIGDMRELGADEREYHRDVGRMLDPDTIRYVITLGELAEDIASEAAPHFPAGHVHAFLERDEALRCILSVITPSDAVLVKGSRGLEMEQIVFALLQA</sequence>
<dbReference type="HAMAP" id="MF_02019">
    <property type="entry name" value="MurF"/>
    <property type="match status" value="1"/>
</dbReference>
<keyword evidence="16" id="KW-1185">Reference proteome</keyword>
<feature type="domain" description="Mur ligase C-terminal" evidence="13">
    <location>
        <begin position="327"/>
        <end position="453"/>
    </location>
</feature>
<evidence type="ECO:0000259" key="13">
    <source>
        <dbReference type="Pfam" id="PF02875"/>
    </source>
</evidence>
<dbReference type="InterPro" id="IPR000713">
    <property type="entry name" value="Mur_ligase_N"/>
</dbReference>
<keyword evidence="8 10" id="KW-0131">Cell cycle</keyword>
<evidence type="ECO:0000256" key="9">
    <source>
        <dbReference type="ARBA" id="ARBA00023316"/>
    </source>
</evidence>
<evidence type="ECO:0000313" key="15">
    <source>
        <dbReference type="EMBL" id="RKN76013.1"/>
    </source>
</evidence>
<protein>
    <recommendedName>
        <fullName evidence="10 11">UDP-N-acetylmuramoyl-tripeptide--D-alanyl-D-alanine ligase</fullName>
        <ecNumber evidence="10 11">6.3.2.10</ecNumber>
    </recommendedName>
    <alternativeName>
        <fullName evidence="10">D-alanyl-D-alanine-adding enzyme</fullName>
    </alternativeName>
</protein>
<evidence type="ECO:0000259" key="12">
    <source>
        <dbReference type="Pfam" id="PF01225"/>
    </source>
</evidence>
<evidence type="ECO:0000256" key="4">
    <source>
        <dbReference type="ARBA" id="ARBA00022741"/>
    </source>
</evidence>
<evidence type="ECO:0000256" key="5">
    <source>
        <dbReference type="ARBA" id="ARBA00022840"/>
    </source>
</evidence>
<comment type="similarity">
    <text evidence="10">Belongs to the MurCDEF family. MurF subfamily.</text>
</comment>
<dbReference type="GO" id="GO:0008360">
    <property type="term" value="P:regulation of cell shape"/>
    <property type="evidence" value="ECO:0007669"/>
    <property type="project" value="UniProtKB-KW"/>
</dbReference>
<dbReference type="PANTHER" id="PTHR43024:SF1">
    <property type="entry name" value="UDP-N-ACETYLMURAMOYL-TRIPEPTIDE--D-ALANYL-D-ALANINE LIGASE"/>
    <property type="match status" value="1"/>
</dbReference>
<dbReference type="GO" id="GO:0009252">
    <property type="term" value="P:peptidoglycan biosynthetic process"/>
    <property type="evidence" value="ECO:0007669"/>
    <property type="project" value="UniProtKB-UniRule"/>
</dbReference>
<dbReference type="InterPro" id="IPR004101">
    <property type="entry name" value="Mur_ligase_C"/>
</dbReference>
<keyword evidence="2 10" id="KW-0436">Ligase</keyword>
<dbReference type="Gene3D" id="3.40.1390.10">
    <property type="entry name" value="MurE/MurF, N-terminal domain"/>
    <property type="match status" value="1"/>
</dbReference>